<dbReference type="RefSeq" id="WP_068666581.1">
    <property type="nucleotide sequence ID" value="NZ_LYPB01000073.1"/>
</dbReference>
<evidence type="ECO:0000313" key="1">
    <source>
        <dbReference type="EMBL" id="OAS17187.1"/>
    </source>
</evidence>
<name>A0A198A7R6_9BACL</name>
<proteinExistence type="predicted"/>
<sequence length="63" mass="7484">MILFEKVFCVECNEMMDKCYARKIFKTGYYHTTIPLAHCMKCETMQAIYMPNFVEEMAVASWI</sequence>
<dbReference type="Proteomes" id="UP000078454">
    <property type="component" value="Unassembled WGS sequence"/>
</dbReference>
<gene>
    <name evidence="1" type="ORF">A8708_02925</name>
</gene>
<dbReference type="EMBL" id="LYPB01000073">
    <property type="protein sequence ID" value="OAS17187.1"/>
    <property type="molecule type" value="Genomic_DNA"/>
</dbReference>
<accession>A0A198A7R6</accession>
<keyword evidence="2" id="KW-1185">Reference proteome</keyword>
<organism evidence="1 2">
    <name type="scientific">Paenibacillus oryzisoli</name>
    <dbReference type="NCBI Taxonomy" id="1850517"/>
    <lineage>
        <taxon>Bacteria</taxon>
        <taxon>Bacillati</taxon>
        <taxon>Bacillota</taxon>
        <taxon>Bacilli</taxon>
        <taxon>Bacillales</taxon>
        <taxon>Paenibacillaceae</taxon>
        <taxon>Paenibacillus</taxon>
    </lineage>
</organism>
<protein>
    <submittedName>
        <fullName evidence="1">Uncharacterized protein</fullName>
    </submittedName>
</protein>
<reference evidence="1 2" key="1">
    <citation type="submission" date="2016-05" db="EMBL/GenBank/DDBJ databases">
        <title>Paenibacillus sp. 1ZS3-15 nov., isolated from the rhizosphere soil.</title>
        <authorList>
            <person name="Zhang X.X."/>
            <person name="Zhang J."/>
        </authorList>
    </citation>
    <scope>NUCLEOTIDE SEQUENCE [LARGE SCALE GENOMIC DNA]</scope>
    <source>
        <strain evidence="1 2">1ZS3-15</strain>
    </source>
</reference>
<dbReference type="OrthoDB" id="2641051at2"/>
<comment type="caution">
    <text evidence="1">The sequence shown here is derived from an EMBL/GenBank/DDBJ whole genome shotgun (WGS) entry which is preliminary data.</text>
</comment>
<evidence type="ECO:0000313" key="2">
    <source>
        <dbReference type="Proteomes" id="UP000078454"/>
    </source>
</evidence>
<dbReference type="AlphaFoldDB" id="A0A198A7R6"/>